<dbReference type="EMBL" id="LN890655">
    <property type="protein sequence ID" value="CUS02966.2"/>
    <property type="molecule type" value="Genomic_DNA"/>
</dbReference>
<dbReference type="Gene3D" id="2.30.30.140">
    <property type="match status" value="1"/>
</dbReference>
<dbReference type="NCBIfam" id="TIGR00074">
    <property type="entry name" value="hypC_hupF"/>
    <property type="match status" value="1"/>
</dbReference>
<reference evidence="2" key="1">
    <citation type="submission" date="2016-01" db="EMBL/GenBank/DDBJ databases">
        <authorList>
            <person name="Mcilroy J.S."/>
            <person name="Karst M S."/>
            <person name="Albertsen M."/>
        </authorList>
    </citation>
    <scope>NUCLEOTIDE SEQUENCE</scope>
    <source>
        <strain evidence="2">Cfx-K</strain>
    </source>
</reference>
<sequence length="88" mass="9431">MCLGVPGKIITIYESDGLRMGRIDFGGTQREACLAYVPEAAVGDYTVIHVGFAISLLSEDEANATLATLREIANLEEELGPEDELATD</sequence>
<dbReference type="Proteomes" id="UP000215027">
    <property type="component" value="Chromosome I"/>
</dbReference>
<dbReference type="GO" id="GO:0051604">
    <property type="term" value="P:protein maturation"/>
    <property type="evidence" value="ECO:0007669"/>
    <property type="project" value="TreeGrafter"/>
</dbReference>
<dbReference type="OrthoDB" id="9806017at2"/>
<evidence type="ECO:0000313" key="3">
    <source>
        <dbReference type="Proteomes" id="UP000215027"/>
    </source>
</evidence>
<protein>
    <submittedName>
        <fullName evidence="2">Hydrogenase expression/formation protein HypC</fullName>
    </submittedName>
</protein>
<name>A0A160SZU4_9CHLR</name>
<dbReference type="KEGG" id="pbf:CFX0092_A1088"/>
<dbReference type="GO" id="GO:1902670">
    <property type="term" value="F:carbon dioxide binding"/>
    <property type="evidence" value="ECO:0007669"/>
    <property type="project" value="TreeGrafter"/>
</dbReference>
<dbReference type="InterPro" id="IPR001109">
    <property type="entry name" value="Hydrogenase_HupF/HypC"/>
</dbReference>
<dbReference type="InterPro" id="IPR019812">
    <property type="entry name" value="Hydgase_assmbl_chp_CS"/>
</dbReference>
<dbReference type="SUPFAM" id="SSF159127">
    <property type="entry name" value="HupF/HypC-like"/>
    <property type="match status" value="1"/>
</dbReference>
<accession>A0A160SZU4</accession>
<dbReference type="Pfam" id="PF01455">
    <property type="entry name" value="HupF_HypC"/>
    <property type="match status" value="1"/>
</dbReference>
<dbReference type="FunFam" id="2.30.30.140:FF:000022">
    <property type="entry name" value="Hydrogenase assembly chaperone HybG"/>
    <property type="match status" value="1"/>
</dbReference>
<gene>
    <name evidence="2" type="primary">hypC</name>
    <name evidence="2" type="ORF">CFX0092_A1088</name>
</gene>
<evidence type="ECO:0000256" key="1">
    <source>
        <dbReference type="ARBA" id="ARBA00006018"/>
    </source>
</evidence>
<dbReference type="PROSITE" id="PS01097">
    <property type="entry name" value="HUPF_HYPC"/>
    <property type="match status" value="1"/>
</dbReference>
<evidence type="ECO:0000313" key="2">
    <source>
        <dbReference type="EMBL" id="CUS02966.2"/>
    </source>
</evidence>
<dbReference type="PANTHER" id="PTHR35177:SF2">
    <property type="entry name" value="HYDROGENASE MATURATION FACTOR HYBG"/>
    <property type="match status" value="1"/>
</dbReference>
<dbReference type="RefSeq" id="WP_095042523.1">
    <property type="nucleotide sequence ID" value="NZ_LN890655.1"/>
</dbReference>
<proteinExistence type="inferred from homology"/>
<comment type="similarity">
    <text evidence="1">Belongs to the HupF/HypC family.</text>
</comment>
<dbReference type="PRINTS" id="PR00445">
    <property type="entry name" value="HUPFHYPC"/>
</dbReference>
<dbReference type="GO" id="GO:0005506">
    <property type="term" value="F:iron ion binding"/>
    <property type="evidence" value="ECO:0007669"/>
    <property type="project" value="TreeGrafter"/>
</dbReference>
<organism evidence="2 3">
    <name type="scientific">Candidatus Promineifilum breve</name>
    <dbReference type="NCBI Taxonomy" id="1806508"/>
    <lineage>
        <taxon>Bacteria</taxon>
        <taxon>Bacillati</taxon>
        <taxon>Chloroflexota</taxon>
        <taxon>Ardenticatenia</taxon>
        <taxon>Candidatus Promineifilales</taxon>
        <taxon>Candidatus Promineifilaceae</taxon>
        <taxon>Candidatus Promineifilum</taxon>
    </lineage>
</organism>
<dbReference type="AlphaFoldDB" id="A0A160SZU4"/>
<keyword evidence="3" id="KW-1185">Reference proteome</keyword>
<dbReference type="PANTHER" id="PTHR35177">
    <property type="entry name" value="HYDROGENASE MATURATION FACTOR HYBG"/>
    <property type="match status" value="1"/>
</dbReference>